<feature type="compositionally biased region" description="Basic and acidic residues" evidence="1">
    <location>
        <begin position="126"/>
        <end position="138"/>
    </location>
</feature>
<feature type="compositionally biased region" description="Low complexity" evidence="1">
    <location>
        <begin position="356"/>
        <end position="374"/>
    </location>
</feature>
<gene>
    <name evidence="3" type="ORF">PG999_011574</name>
</gene>
<evidence type="ECO:0000256" key="2">
    <source>
        <dbReference type="SAM" id="Phobius"/>
    </source>
</evidence>
<dbReference type="EMBL" id="JAQQWP010000009">
    <property type="protein sequence ID" value="KAK8101200.1"/>
    <property type="molecule type" value="Genomic_DNA"/>
</dbReference>
<dbReference type="Proteomes" id="UP001392437">
    <property type="component" value="Unassembled WGS sequence"/>
</dbReference>
<keyword evidence="2" id="KW-0812">Transmembrane</keyword>
<sequence length="442" mass="48884">MADIESQVQGAGKGSITTQRPSYTRLCTVKILPICLAICVISVFSAAIVCTSLNKPVPSNAVIMLSIIAACLLLLIFFGYLKIYHDRNGMNKVHPRAEQALKVFRDRLVNLFCCIEMDAYGASKSTKAEPKEAVKPAPKEGAGPSENVGESTLRTFVLENRSPRMGEPLPRELFSIHGPRDQPRAPGQGPPRRSNSYLNEQGDRRFQRQPPIELQQPLRTRRSPAFRPQINTAGSASNRRVSQSMSGQDSRGSLRSQQRHHEPSALVAPLNTSSSRRGPHNRAAYMASVPDVVHWLPGILHHGPIAILPKSFAKPARVSICDQEGIDSHCRSSTSSPISPAPSTDLTTSFTMTDVSSTFTNSPNSSYSSTPTTPAEEKEEFDYPQFPVQCRAEQRILRNTRDIMTKHRLEYHTNYPTVLEYCRSIKSDRQTASESTNQSGDL</sequence>
<evidence type="ECO:0000256" key="1">
    <source>
        <dbReference type="SAM" id="MobiDB-lite"/>
    </source>
</evidence>
<feature type="region of interest" description="Disordered" evidence="1">
    <location>
        <begin position="125"/>
        <end position="279"/>
    </location>
</feature>
<evidence type="ECO:0000313" key="3">
    <source>
        <dbReference type="EMBL" id="KAK8101200.1"/>
    </source>
</evidence>
<reference evidence="3 4" key="1">
    <citation type="submission" date="2023-01" db="EMBL/GenBank/DDBJ databases">
        <title>Analysis of 21 Apiospora genomes using comparative genomics revels a genus with tremendous synthesis potential of carbohydrate active enzymes and secondary metabolites.</title>
        <authorList>
            <person name="Sorensen T."/>
        </authorList>
    </citation>
    <scope>NUCLEOTIDE SEQUENCE [LARGE SCALE GENOMIC DNA]</scope>
    <source>
        <strain evidence="3 4">CBS 117206</strain>
    </source>
</reference>
<evidence type="ECO:0000313" key="4">
    <source>
        <dbReference type="Proteomes" id="UP001392437"/>
    </source>
</evidence>
<name>A0AAW0QDG0_9PEZI</name>
<protein>
    <submittedName>
        <fullName evidence="3">Uncharacterized protein</fullName>
    </submittedName>
</protein>
<keyword evidence="2" id="KW-1133">Transmembrane helix</keyword>
<feature type="compositionally biased region" description="Polar residues" evidence="1">
    <location>
        <begin position="229"/>
        <end position="256"/>
    </location>
</feature>
<feature type="compositionally biased region" description="Polar residues" evidence="1">
    <location>
        <begin position="344"/>
        <end position="355"/>
    </location>
</feature>
<feature type="compositionally biased region" description="Low complexity" evidence="1">
    <location>
        <begin position="331"/>
        <end position="343"/>
    </location>
</feature>
<proteinExistence type="predicted"/>
<organism evidence="3 4">
    <name type="scientific">Apiospora kogelbergensis</name>
    <dbReference type="NCBI Taxonomy" id="1337665"/>
    <lineage>
        <taxon>Eukaryota</taxon>
        <taxon>Fungi</taxon>
        <taxon>Dikarya</taxon>
        <taxon>Ascomycota</taxon>
        <taxon>Pezizomycotina</taxon>
        <taxon>Sordariomycetes</taxon>
        <taxon>Xylariomycetidae</taxon>
        <taxon>Amphisphaeriales</taxon>
        <taxon>Apiosporaceae</taxon>
        <taxon>Apiospora</taxon>
    </lineage>
</organism>
<dbReference type="AlphaFoldDB" id="A0AAW0QDG0"/>
<keyword evidence="4" id="KW-1185">Reference proteome</keyword>
<comment type="caution">
    <text evidence="3">The sequence shown here is derived from an EMBL/GenBank/DDBJ whole genome shotgun (WGS) entry which is preliminary data.</text>
</comment>
<keyword evidence="2" id="KW-0472">Membrane</keyword>
<feature type="region of interest" description="Disordered" evidence="1">
    <location>
        <begin position="329"/>
        <end position="380"/>
    </location>
</feature>
<feature type="transmembrane region" description="Helical" evidence="2">
    <location>
        <begin position="29"/>
        <end position="49"/>
    </location>
</feature>
<feature type="compositionally biased region" description="Low complexity" evidence="1">
    <location>
        <begin position="184"/>
        <end position="193"/>
    </location>
</feature>
<accession>A0AAW0QDG0</accession>
<feature type="transmembrane region" description="Helical" evidence="2">
    <location>
        <begin position="61"/>
        <end position="81"/>
    </location>
</feature>